<evidence type="ECO:0000256" key="2">
    <source>
        <dbReference type="ARBA" id="ARBA00022840"/>
    </source>
</evidence>
<dbReference type="PROSITE" id="PS50045">
    <property type="entry name" value="SIGMA54_INTERACT_4"/>
    <property type="match status" value="1"/>
</dbReference>
<keyword evidence="1" id="KW-0547">Nucleotide-binding</keyword>
<sequence length="602" mass="66280">MLPKLPPVDAGLVADRDNRSLTRPLSDSWRRSQLYGLARSDERIPFVRPRALNEIRDRNGWVSQLAQPLLARFADAINQQPSVMVISDASGLVLETCGNGGFLHQASQLSLSPGNLWGERERGTNAIGTALALGGLCEVNGGEHYLQSNAALRCSAVPIFQPDGQIAGVLDISTPAQAPYGKAGSILIQAARHIEHQWLKSTITAAHWVLRLHKDARILGSEHELVLVFCDDLLSGANRLAMQEFRLTPAAVGHCRFADLFPALACQALDIPRQTLAVNNRRYYALLDAPTRQAWAVRSLPPSPDPQAADRQKALRILNAGLALCVTGETGCGKEHFSRQLYQDSKWRSGRFVAINCAALPEPLIESELFGYAPGAFTGASAKGYMGKIREADGGVLFLDEIGDMPLSVQTRLLRVLQEKTVTPLGSRQMHKVDFALICATHRSLEQRVATGAFRDDLLYRIQEFSVRVPPLRERPQRKAFIQQLWHRLGAEQRGITLTQEVVTTLADHPWPGNVRQLLSTLKVLLALADDNQAVMLHHLPEQFHPTHRNAELPVAQTPTTPDLYDAVKQANGNISLAARRLGIARSTLYRQLQRKRSGAAG</sequence>
<organism evidence="7 8">
    <name type="scientific">Serratia odorifera DSM 4582</name>
    <dbReference type="NCBI Taxonomy" id="667129"/>
    <lineage>
        <taxon>Bacteria</taxon>
        <taxon>Pseudomonadati</taxon>
        <taxon>Pseudomonadota</taxon>
        <taxon>Gammaproteobacteria</taxon>
        <taxon>Enterobacterales</taxon>
        <taxon>Yersiniaceae</taxon>
        <taxon>Serratia</taxon>
    </lineage>
</organism>
<keyword evidence="8" id="KW-1185">Reference proteome</keyword>
<dbReference type="InterPro" id="IPR058031">
    <property type="entry name" value="AAA_lid_NorR"/>
</dbReference>
<evidence type="ECO:0000256" key="3">
    <source>
        <dbReference type="ARBA" id="ARBA00023015"/>
    </source>
</evidence>
<dbReference type="GO" id="GO:0043565">
    <property type="term" value="F:sequence-specific DNA binding"/>
    <property type="evidence" value="ECO:0007669"/>
    <property type="project" value="InterPro"/>
</dbReference>
<evidence type="ECO:0000259" key="6">
    <source>
        <dbReference type="PROSITE" id="PS50045"/>
    </source>
</evidence>
<dbReference type="InterPro" id="IPR002078">
    <property type="entry name" value="Sigma_54_int"/>
</dbReference>
<evidence type="ECO:0000256" key="4">
    <source>
        <dbReference type="ARBA" id="ARBA00023125"/>
    </source>
</evidence>
<keyword evidence="4" id="KW-0238">DNA-binding</keyword>
<dbReference type="RefSeq" id="WP_004962926.1">
    <property type="nucleotide sequence ID" value="NZ_GG753567.1"/>
</dbReference>
<feature type="domain" description="Sigma-54 factor interaction" evidence="6">
    <location>
        <begin position="312"/>
        <end position="527"/>
    </location>
</feature>
<evidence type="ECO:0000256" key="5">
    <source>
        <dbReference type="ARBA" id="ARBA00023163"/>
    </source>
</evidence>
<dbReference type="Pfam" id="PF00158">
    <property type="entry name" value="Sigma54_activat"/>
    <property type="match status" value="1"/>
</dbReference>
<keyword evidence="2" id="KW-0067">ATP-binding</keyword>
<proteinExistence type="predicted"/>
<reference evidence="7 8" key="1">
    <citation type="submission" date="2010-01" db="EMBL/GenBank/DDBJ databases">
        <authorList>
            <person name="Muzny D."/>
            <person name="Qin X."/>
            <person name="Deng J."/>
            <person name="Jiang H."/>
            <person name="Liu Y."/>
            <person name="Qu J."/>
            <person name="Song X.-Z."/>
            <person name="Zhang L."/>
            <person name="Thornton R."/>
            <person name="Coyle M."/>
            <person name="Francisco L."/>
            <person name="Jackson L."/>
            <person name="Javaid M."/>
            <person name="Korchina V."/>
            <person name="Kovar C."/>
            <person name="Mata R."/>
            <person name="Mathew T."/>
            <person name="Ngo R."/>
            <person name="Nguyen L."/>
            <person name="Nguyen N."/>
            <person name="Okwuonu G."/>
            <person name="Ongeri F."/>
            <person name="Pham C."/>
            <person name="Simmons D."/>
            <person name="Wilczek-Boney K."/>
            <person name="Hale W."/>
            <person name="Jakkamsetti A."/>
            <person name="Pham P."/>
            <person name="Ruth R."/>
            <person name="San Lucas F."/>
            <person name="Warren J."/>
            <person name="Zhang J."/>
            <person name="Zhao Z."/>
            <person name="Zhou C."/>
            <person name="Zhu D."/>
            <person name="Lee S."/>
            <person name="Bess C."/>
            <person name="Blankenburg K."/>
            <person name="Forbes L."/>
            <person name="Fu Q."/>
            <person name="Gubbala S."/>
            <person name="Hirani K."/>
            <person name="Jayaseelan J.C."/>
            <person name="Lara F."/>
            <person name="Munidasa M."/>
            <person name="Palculict T."/>
            <person name="Patil S."/>
            <person name="Pu L.-L."/>
            <person name="Saada N."/>
            <person name="Tang L."/>
            <person name="Weissenberger G."/>
            <person name="Zhu Y."/>
            <person name="Hemphill L."/>
            <person name="Shang Y."/>
            <person name="Youmans B."/>
            <person name="Ayvaz T."/>
            <person name="Ross M."/>
            <person name="Santibanez J."/>
            <person name="Aqrawi P."/>
            <person name="Gross S."/>
            <person name="Joshi V."/>
            <person name="Fowler G."/>
            <person name="Nazareth L."/>
            <person name="Reid J."/>
            <person name="Worley K."/>
            <person name="Petrosino J."/>
            <person name="Highlander S."/>
            <person name="Gibbs R."/>
        </authorList>
    </citation>
    <scope>NUCLEOTIDE SEQUENCE [LARGE SCALE GENOMIC DNA]</scope>
    <source>
        <strain evidence="7 8">DSM 4582</strain>
    </source>
</reference>
<dbReference type="Pfam" id="PF25601">
    <property type="entry name" value="AAA_lid_14"/>
    <property type="match status" value="1"/>
</dbReference>
<dbReference type="EMBL" id="ADBY01000051">
    <property type="protein sequence ID" value="EFE94849.1"/>
    <property type="molecule type" value="Genomic_DNA"/>
</dbReference>
<comment type="caution">
    <text evidence="7">The sequence shown here is derived from an EMBL/GenBank/DDBJ whole genome shotgun (WGS) entry which is preliminary data.</text>
</comment>
<dbReference type="GO" id="GO:0005524">
    <property type="term" value="F:ATP binding"/>
    <property type="evidence" value="ECO:0007669"/>
    <property type="project" value="UniProtKB-KW"/>
</dbReference>
<dbReference type="STRING" id="667129.HMPREF0758_3720"/>
<protein>
    <submittedName>
        <fullName evidence="7">Sigma-54 interaction domain protein</fullName>
    </submittedName>
</protein>
<dbReference type="SUPFAM" id="SSF55781">
    <property type="entry name" value="GAF domain-like"/>
    <property type="match status" value="1"/>
</dbReference>
<dbReference type="Gene3D" id="3.40.50.300">
    <property type="entry name" value="P-loop containing nucleotide triphosphate hydrolases"/>
    <property type="match status" value="1"/>
</dbReference>
<name>D4E6C0_SEROD</name>
<gene>
    <name evidence="7" type="ORF">HMPREF0758_3720</name>
</gene>
<dbReference type="SMART" id="SM00382">
    <property type="entry name" value="AAA"/>
    <property type="match status" value="1"/>
</dbReference>
<dbReference type="PANTHER" id="PTHR32071">
    <property type="entry name" value="TRANSCRIPTIONAL REGULATORY PROTEIN"/>
    <property type="match status" value="1"/>
</dbReference>
<evidence type="ECO:0000256" key="1">
    <source>
        <dbReference type="ARBA" id="ARBA00022741"/>
    </source>
</evidence>
<dbReference type="Proteomes" id="UP000005723">
    <property type="component" value="Unassembled WGS sequence"/>
</dbReference>
<dbReference type="FunFam" id="3.40.50.300:FF:000006">
    <property type="entry name" value="DNA-binding transcriptional regulator NtrC"/>
    <property type="match status" value="1"/>
</dbReference>
<dbReference type="InterPro" id="IPR002197">
    <property type="entry name" value="HTH_Fis"/>
</dbReference>
<dbReference type="Pfam" id="PF02954">
    <property type="entry name" value="HTH_8"/>
    <property type="match status" value="1"/>
</dbReference>
<dbReference type="CDD" id="cd00009">
    <property type="entry name" value="AAA"/>
    <property type="match status" value="1"/>
</dbReference>
<dbReference type="Gene3D" id="1.10.8.60">
    <property type="match status" value="1"/>
</dbReference>
<dbReference type="Gene3D" id="3.30.450.40">
    <property type="match status" value="1"/>
</dbReference>
<dbReference type="PRINTS" id="PR01590">
    <property type="entry name" value="HTHFIS"/>
</dbReference>
<dbReference type="InterPro" id="IPR003593">
    <property type="entry name" value="AAA+_ATPase"/>
</dbReference>
<dbReference type="GO" id="GO:0006355">
    <property type="term" value="P:regulation of DNA-templated transcription"/>
    <property type="evidence" value="ECO:0007669"/>
    <property type="project" value="InterPro"/>
</dbReference>
<dbReference type="HOGENOM" id="CLU_000445_8_12_6"/>
<accession>D4E6C0</accession>
<dbReference type="SUPFAM" id="SSF46689">
    <property type="entry name" value="Homeodomain-like"/>
    <property type="match status" value="1"/>
</dbReference>
<evidence type="ECO:0000313" key="8">
    <source>
        <dbReference type="Proteomes" id="UP000005723"/>
    </source>
</evidence>
<dbReference type="InterPro" id="IPR009057">
    <property type="entry name" value="Homeodomain-like_sf"/>
</dbReference>
<dbReference type="InterPro" id="IPR029016">
    <property type="entry name" value="GAF-like_dom_sf"/>
</dbReference>
<dbReference type="InterPro" id="IPR027417">
    <property type="entry name" value="P-loop_NTPase"/>
</dbReference>
<dbReference type="PANTHER" id="PTHR32071:SF77">
    <property type="entry name" value="TRANSCRIPTIONAL REGULATORY PROTEIN"/>
    <property type="match status" value="1"/>
</dbReference>
<evidence type="ECO:0000313" key="7">
    <source>
        <dbReference type="EMBL" id="EFE94849.1"/>
    </source>
</evidence>
<keyword evidence="3" id="KW-0805">Transcription regulation</keyword>
<dbReference type="Gene3D" id="1.10.10.60">
    <property type="entry name" value="Homeodomain-like"/>
    <property type="match status" value="1"/>
</dbReference>
<dbReference type="AlphaFoldDB" id="D4E6C0"/>
<dbReference type="SUPFAM" id="SSF52540">
    <property type="entry name" value="P-loop containing nucleoside triphosphate hydrolases"/>
    <property type="match status" value="1"/>
</dbReference>
<dbReference type="OrthoDB" id="9804019at2"/>
<keyword evidence="5" id="KW-0804">Transcription</keyword>